<organism evidence="4 5">
    <name type="scientific">Cichlidogyrus casuarinus</name>
    <dbReference type="NCBI Taxonomy" id="1844966"/>
    <lineage>
        <taxon>Eukaryota</taxon>
        <taxon>Metazoa</taxon>
        <taxon>Spiralia</taxon>
        <taxon>Lophotrochozoa</taxon>
        <taxon>Platyhelminthes</taxon>
        <taxon>Monogenea</taxon>
        <taxon>Monopisthocotylea</taxon>
        <taxon>Dactylogyridea</taxon>
        <taxon>Ancyrocephalidae</taxon>
        <taxon>Cichlidogyrus</taxon>
    </lineage>
</organism>
<keyword evidence="1" id="KW-0067">ATP-binding</keyword>
<comment type="caution">
    <text evidence="4">The sequence shown here is derived from an EMBL/GenBank/DDBJ whole genome shotgun (WGS) entry which is preliminary data.</text>
</comment>
<dbReference type="GO" id="GO:0016301">
    <property type="term" value="F:kinase activity"/>
    <property type="evidence" value="ECO:0007669"/>
    <property type="project" value="UniProtKB-UniRule"/>
</dbReference>
<dbReference type="Gene3D" id="3.30.800.10">
    <property type="entry name" value="Phosphatidylinositol Phosphate Kinase II Beta"/>
    <property type="match status" value="1"/>
</dbReference>
<dbReference type="InterPro" id="IPR002498">
    <property type="entry name" value="PInositol-4-P-4/5-kinase_core"/>
</dbReference>
<feature type="compositionally biased region" description="Polar residues" evidence="2">
    <location>
        <begin position="378"/>
        <end position="393"/>
    </location>
</feature>
<feature type="region of interest" description="Disordered" evidence="2">
    <location>
        <begin position="355"/>
        <end position="393"/>
    </location>
</feature>
<dbReference type="InterPro" id="IPR027484">
    <property type="entry name" value="PInositol-4-P-5-kinase_N"/>
</dbReference>
<evidence type="ECO:0000256" key="1">
    <source>
        <dbReference type="PROSITE-ProRule" id="PRU00781"/>
    </source>
</evidence>
<evidence type="ECO:0000256" key="2">
    <source>
        <dbReference type="SAM" id="MobiDB-lite"/>
    </source>
</evidence>
<evidence type="ECO:0000313" key="4">
    <source>
        <dbReference type="EMBL" id="KAL3311757.1"/>
    </source>
</evidence>
<keyword evidence="1" id="KW-0808">Transferase</keyword>
<dbReference type="PANTHER" id="PTHR23086">
    <property type="entry name" value="PHOSPHATIDYLINOSITOL-4-PHOSPHATE 5-KINASE"/>
    <property type="match status" value="1"/>
</dbReference>
<dbReference type="PANTHER" id="PTHR23086:SF101">
    <property type="entry name" value="LP03320P-RELATED"/>
    <property type="match status" value="1"/>
</dbReference>
<dbReference type="Pfam" id="PF01504">
    <property type="entry name" value="PIP5K"/>
    <property type="match status" value="1"/>
</dbReference>
<feature type="non-terminal residue" evidence="4">
    <location>
        <position position="1"/>
    </location>
</feature>
<name>A0ABD2PY67_9PLAT</name>
<dbReference type="Gene3D" id="3.30.810.10">
    <property type="entry name" value="2-Layer Sandwich"/>
    <property type="match status" value="1"/>
</dbReference>
<dbReference type="InterPro" id="IPR027483">
    <property type="entry name" value="PInositol-4-P-4/5-kinase_C_sf"/>
</dbReference>
<proteinExistence type="predicted"/>
<dbReference type="EMBL" id="JBJKFK010002031">
    <property type="protein sequence ID" value="KAL3311757.1"/>
    <property type="molecule type" value="Genomic_DNA"/>
</dbReference>
<sequence>KSGLESTASREDGPSIFRVSNRPGPFRKEKKLGHRRVTQEGTVTYKKLTRLVFAYYCDNFLGHFPQPLPWELRQRVLDSSPKRVFCPQHATSEIQKAIQLGIHHSIGIANRDPMRDIIRSDFEQVISHRFPKEGTNCTPGHQLADFTFKTYAPIAFRAFRNVFHIDMLNFLNSVCNCELKELSNPGASGSIFFMTEDDVYIIKTVQHREAEFLHQMLSDYFINLNQNPRTLLPKFYGLHSYRSGGKNIRFVIMNNILPSRLKIHEKYDLKGSTYKRQASEKERNKSSPTLKDLDFRELHPNGILLERPTYEALMDVITRDCRVLQAYNIMDYSLLLGIHNLDQAKRDRTRSRIEAASLRKQQQQRQTVSPKGEELNGVETSRSSPEVETNSALMSRNKSIKHPHKYLTVLETLFENTPEPIDLEADEMDITQYGGIPARSQSGDRLILYLGIIDILQSYRVMKKLEHQFKAIAIDAHSVSVTHPKFYANRFVEHLCKRVFKFTNSLDDGFDMPNKTRFKNIVHM</sequence>
<dbReference type="SUPFAM" id="SSF56104">
    <property type="entry name" value="SAICAR synthase-like"/>
    <property type="match status" value="1"/>
</dbReference>
<keyword evidence="5" id="KW-1185">Reference proteome</keyword>
<keyword evidence="1" id="KW-0418">Kinase</keyword>
<keyword evidence="1" id="KW-0547">Nucleotide-binding</keyword>
<protein>
    <recommendedName>
        <fullName evidence="3">PIPK domain-containing protein</fullName>
    </recommendedName>
</protein>
<gene>
    <name evidence="4" type="ORF">Ciccas_009658</name>
</gene>
<evidence type="ECO:0000259" key="3">
    <source>
        <dbReference type="PROSITE" id="PS51455"/>
    </source>
</evidence>
<dbReference type="CDD" id="cd17301">
    <property type="entry name" value="PIPKc_PIP5KI"/>
    <property type="match status" value="1"/>
</dbReference>
<dbReference type="SMART" id="SM00330">
    <property type="entry name" value="PIPKc"/>
    <property type="match status" value="1"/>
</dbReference>
<dbReference type="PROSITE" id="PS51455">
    <property type="entry name" value="PIPK"/>
    <property type="match status" value="1"/>
</dbReference>
<dbReference type="GO" id="GO:0005524">
    <property type="term" value="F:ATP binding"/>
    <property type="evidence" value="ECO:0007669"/>
    <property type="project" value="UniProtKB-UniRule"/>
</dbReference>
<dbReference type="Proteomes" id="UP001626550">
    <property type="component" value="Unassembled WGS sequence"/>
</dbReference>
<dbReference type="AlphaFoldDB" id="A0ABD2PY67"/>
<reference evidence="4 5" key="1">
    <citation type="submission" date="2024-11" db="EMBL/GenBank/DDBJ databases">
        <title>Adaptive evolution of stress response genes in parasites aligns with host niche diversity.</title>
        <authorList>
            <person name="Hahn C."/>
            <person name="Resl P."/>
        </authorList>
    </citation>
    <scope>NUCLEOTIDE SEQUENCE [LARGE SCALE GENOMIC DNA]</scope>
    <source>
        <strain evidence="4">EGGRZ-B1_66</strain>
        <tissue evidence="4">Body</tissue>
    </source>
</reference>
<dbReference type="GO" id="GO:0046488">
    <property type="term" value="P:phosphatidylinositol metabolic process"/>
    <property type="evidence" value="ECO:0007669"/>
    <property type="project" value="UniProtKB-UniRule"/>
</dbReference>
<feature type="compositionally biased region" description="Polar residues" evidence="2">
    <location>
        <begin position="359"/>
        <end position="369"/>
    </location>
</feature>
<evidence type="ECO:0000313" key="5">
    <source>
        <dbReference type="Proteomes" id="UP001626550"/>
    </source>
</evidence>
<dbReference type="InterPro" id="IPR023610">
    <property type="entry name" value="PInositol-4/5-P-5/4-kinase"/>
</dbReference>
<feature type="non-terminal residue" evidence="4">
    <location>
        <position position="524"/>
    </location>
</feature>
<accession>A0ABD2PY67</accession>
<feature type="domain" description="PIPK" evidence="3">
    <location>
        <begin position="90"/>
        <end position="499"/>
    </location>
</feature>
<feature type="region of interest" description="Disordered" evidence="2">
    <location>
        <begin position="1"/>
        <end position="33"/>
    </location>
</feature>